<comment type="caution">
    <text evidence="3">The sequence shown here is derived from an EMBL/GenBank/DDBJ whole genome shotgun (WGS) entry which is preliminary data.</text>
</comment>
<dbReference type="Gene3D" id="1.20.120.520">
    <property type="entry name" value="nmb1532 protein domain like"/>
    <property type="match status" value="1"/>
</dbReference>
<dbReference type="RefSeq" id="WP_094365262.1">
    <property type="nucleotide sequence ID" value="NZ_NMVQ01000046.1"/>
</dbReference>
<dbReference type="InterPro" id="IPR012312">
    <property type="entry name" value="Hemerythrin-like"/>
</dbReference>
<evidence type="ECO:0000259" key="2">
    <source>
        <dbReference type="Pfam" id="PF01814"/>
    </source>
</evidence>
<keyword evidence="4" id="KW-1185">Reference proteome</keyword>
<sequence>MDITQVILDQHGQQRRDFAAVEQFPADDLEGLGALWHRLAIFLELHAEAEERYFYPHLVRQGHGAADADSVDEEVEDAISDHNQIRDAVRRAATCKVGSDDWWQAVTDANVANSDHMGEEERQDLTDFRRTASLQQRHDIAVQFLRFQALREADGIPPIDKDPEAYVKAPEQTMRKAEGDSSGE</sequence>
<dbReference type="Proteomes" id="UP000216311">
    <property type="component" value="Unassembled WGS sequence"/>
</dbReference>
<reference evidence="3 4" key="1">
    <citation type="submission" date="2017-07" db="EMBL/GenBank/DDBJ databases">
        <title>Draft whole genome sequences of clinical Proprionibacteriaceae strains.</title>
        <authorList>
            <person name="Bernier A.-M."/>
            <person name="Bernard K."/>
            <person name="Domingo M.-C."/>
        </authorList>
    </citation>
    <scope>NUCLEOTIDE SEQUENCE [LARGE SCALE GENOMIC DNA]</scope>
    <source>
        <strain evidence="3 4">NML 130396</strain>
    </source>
</reference>
<gene>
    <name evidence="3" type="ORF">CGZ93_16540</name>
</gene>
<feature type="compositionally biased region" description="Basic and acidic residues" evidence="1">
    <location>
        <begin position="173"/>
        <end position="184"/>
    </location>
</feature>
<evidence type="ECO:0000313" key="4">
    <source>
        <dbReference type="Proteomes" id="UP000216311"/>
    </source>
</evidence>
<proteinExistence type="predicted"/>
<evidence type="ECO:0000313" key="3">
    <source>
        <dbReference type="EMBL" id="OYO17183.1"/>
    </source>
</evidence>
<dbReference type="EMBL" id="NMVQ01000046">
    <property type="protein sequence ID" value="OYO17183.1"/>
    <property type="molecule type" value="Genomic_DNA"/>
</dbReference>
<dbReference type="OrthoDB" id="5183396at2"/>
<feature type="region of interest" description="Disordered" evidence="1">
    <location>
        <begin position="155"/>
        <end position="184"/>
    </location>
</feature>
<feature type="compositionally biased region" description="Basic and acidic residues" evidence="1">
    <location>
        <begin position="155"/>
        <end position="165"/>
    </location>
</feature>
<evidence type="ECO:0000256" key="1">
    <source>
        <dbReference type="SAM" id="MobiDB-lite"/>
    </source>
</evidence>
<dbReference type="AlphaFoldDB" id="A0A255GS00"/>
<feature type="domain" description="Hemerythrin-like" evidence="2">
    <location>
        <begin position="3"/>
        <end position="123"/>
    </location>
</feature>
<protein>
    <submittedName>
        <fullName evidence="3">Cation-binding protein</fullName>
    </submittedName>
</protein>
<organism evidence="3 4">
    <name type="scientific">Enemella dayhoffiae</name>
    <dbReference type="NCBI Taxonomy" id="2016507"/>
    <lineage>
        <taxon>Bacteria</taxon>
        <taxon>Bacillati</taxon>
        <taxon>Actinomycetota</taxon>
        <taxon>Actinomycetes</taxon>
        <taxon>Propionibacteriales</taxon>
        <taxon>Propionibacteriaceae</taxon>
        <taxon>Enemella</taxon>
    </lineage>
</organism>
<dbReference type="Pfam" id="PF01814">
    <property type="entry name" value="Hemerythrin"/>
    <property type="match status" value="1"/>
</dbReference>
<name>A0A255GS00_9ACTN</name>
<accession>A0A255GS00</accession>